<keyword evidence="3" id="KW-0547">Nucleotide-binding</keyword>
<dbReference type="InterPro" id="IPR050306">
    <property type="entry name" value="PfkB_Carbo_kinase"/>
</dbReference>
<dbReference type="Gene3D" id="3.40.1190.20">
    <property type="match status" value="1"/>
</dbReference>
<dbReference type="PANTHER" id="PTHR43085">
    <property type="entry name" value="HEXOKINASE FAMILY MEMBER"/>
    <property type="match status" value="1"/>
</dbReference>
<evidence type="ECO:0000313" key="7">
    <source>
        <dbReference type="EMBL" id="HIP88993.1"/>
    </source>
</evidence>
<dbReference type="PANTHER" id="PTHR43085:SF1">
    <property type="entry name" value="PSEUDOURIDINE KINASE-RELATED"/>
    <property type="match status" value="1"/>
</dbReference>
<dbReference type="PROSITE" id="PS00584">
    <property type="entry name" value="PFKB_KINASES_2"/>
    <property type="match status" value="1"/>
</dbReference>
<evidence type="ECO:0000256" key="5">
    <source>
        <dbReference type="ARBA" id="ARBA00022840"/>
    </source>
</evidence>
<evidence type="ECO:0000256" key="1">
    <source>
        <dbReference type="ARBA" id="ARBA00010688"/>
    </source>
</evidence>
<name>A0A832ZEZ0_9EURY</name>
<dbReference type="Proteomes" id="UP000653692">
    <property type="component" value="Unassembled WGS sequence"/>
</dbReference>
<dbReference type="Pfam" id="PF00294">
    <property type="entry name" value="PfkB"/>
    <property type="match status" value="1"/>
</dbReference>
<accession>A0A832ZEZ0</accession>
<dbReference type="InterPro" id="IPR029056">
    <property type="entry name" value="Ribokinase-like"/>
</dbReference>
<dbReference type="EMBL" id="DQUR01000112">
    <property type="protein sequence ID" value="HIP88993.1"/>
    <property type="molecule type" value="Genomic_DNA"/>
</dbReference>
<evidence type="ECO:0000256" key="3">
    <source>
        <dbReference type="ARBA" id="ARBA00022741"/>
    </source>
</evidence>
<evidence type="ECO:0000313" key="8">
    <source>
        <dbReference type="Proteomes" id="UP000653692"/>
    </source>
</evidence>
<dbReference type="GO" id="GO:0005524">
    <property type="term" value="F:ATP binding"/>
    <property type="evidence" value="ECO:0007669"/>
    <property type="project" value="UniProtKB-KW"/>
</dbReference>
<dbReference type="AlphaFoldDB" id="A0A832ZEZ0"/>
<dbReference type="InterPro" id="IPR011611">
    <property type="entry name" value="PfkB_dom"/>
</dbReference>
<comment type="similarity">
    <text evidence="1">Belongs to the carbohydrate kinase PfkB family.</text>
</comment>
<organism evidence="7 8">
    <name type="scientific">Thermococcus paralvinellae</name>
    <dbReference type="NCBI Taxonomy" id="582419"/>
    <lineage>
        <taxon>Archaea</taxon>
        <taxon>Methanobacteriati</taxon>
        <taxon>Methanobacteriota</taxon>
        <taxon>Thermococci</taxon>
        <taxon>Thermococcales</taxon>
        <taxon>Thermococcaceae</taxon>
        <taxon>Thermococcus</taxon>
    </lineage>
</organism>
<evidence type="ECO:0000259" key="6">
    <source>
        <dbReference type="Pfam" id="PF00294"/>
    </source>
</evidence>
<reference evidence="7" key="1">
    <citation type="journal article" date="2020" name="ISME J.">
        <title>Gammaproteobacteria mediating utilization of methyl-, sulfur- and petroleum organic compounds in deep ocean hydrothermal plumes.</title>
        <authorList>
            <person name="Zhou Z."/>
            <person name="Liu Y."/>
            <person name="Pan J."/>
            <person name="Cron B.R."/>
            <person name="Toner B.M."/>
            <person name="Anantharaman K."/>
            <person name="Breier J.A."/>
            <person name="Dick G.J."/>
            <person name="Li M."/>
        </authorList>
    </citation>
    <scope>NUCLEOTIDE SEQUENCE</scope>
    <source>
        <strain evidence="7">SZUA-1476</strain>
    </source>
</reference>
<sequence length="319" mass="35847">MIFAIGEVLIDFIAKEELPLKDVKTFEKHAGGAPANVVAGLSRLKTPSALISKVGVDSFGEFLVEKLKKEGVNIEYIKFDREKHTGVVFVQLIGAKPEFILYDGVAYFNLKIDDIDFSFLERASLLHFGSVLFAREPLRSTVFKVLKKAKGKIPIGYDVNIRLDLWRGREEEMLRDIQEGLGLADIIKIGDGELEFLKEYGIDIKNFDFELLAITKGERGSEIIHRDIKIEVPAHKVKPVDTTGAGDAFTAALLSALWHMDKLSNLEFTREELLKIGKFANLIAALSTLKRGAWSVPRIEELKWYKEAKEIITGIKFLP</sequence>
<dbReference type="CDD" id="cd01167">
    <property type="entry name" value="bac_FRK"/>
    <property type="match status" value="1"/>
</dbReference>
<keyword evidence="5" id="KW-0067">ATP-binding</keyword>
<evidence type="ECO:0000256" key="4">
    <source>
        <dbReference type="ARBA" id="ARBA00022777"/>
    </source>
</evidence>
<dbReference type="SUPFAM" id="SSF53613">
    <property type="entry name" value="Ribokinase-like"/>
    <property type="match status" value="1"/>
</dbReference>
<comment type="caution">
    <text evidence="7">The sequence shown here is derived from an EMBL/GenBank/DDBJ whole genome shotgun (WGS) entry which is preliminary data.</text>
</comment>
<dbReference type="InterPro" id="IPR002173">
    <property type="entry name" value="Carboh/pur_kinase_PfkB_CS"/>
</dbReference>
<evidence type="ECO:0000256" key="2">
    <source>
        <dbReference type="ARBA" id="ARBA00022679"/>
    </source>
</evidence>
<gene>
    <name evidence="7" type="ORF">EYH24_03360</name>
</gene>
<keyword evidence="4 7" id="KW-0418">Kinase</keyword>
<feature type="domain" description="Carbohydrate kinase PfkB" evidence="6">
    <location>
        <begin position="2"/>
        <end position="293"/>
    </location>
</feature>
<protein>
    <submittedName>
        <fullName evidence="7">Carbohydrate kinase</fullName>
    </submittedName>
</protein>
<dbReference type="GO" id="GO:0016301">
    <property type="term" value="F:kinase activity"/>
    <property type="evidence" value="ECO:0007669"/>
    <property type="project" value="UniProtKB-KW"/>
</dbReference>
<keyword evidence="2" id="KW-0808">Transferase</keyword>
<proteinExistence type="inferred from homology"/>